<evidence type="ECO:0000256" key="1">
    <source>
        <dbReference type="ARBA" id="ARBA00001933"/>
    </source>
</evidence>
<proteinExistence type="inferred from homology"/>
<keyword evidence="3" id="KW-0210">Decarboxylase</keyword>
<keyword evidence="4 6" id="KW-0663">Pyridoxal phosphate</keyword>
<accession>A0A7W9MYM5</accession>
<dbReference type="EMBL" id="JACHMY010000001">
    <property type="protein sequence ID" value="MBB5840318.1"/>
    <property type="molecule type" value="Genomic_DNA"/>
</dbReference>
<evidence type="ECO:0000256" key="6">
    <source>
        <dbReference type="PIRSR" id="PIRSR602129-50"/>
    </source>
</evidence>
<dbReference type="GO" id="GO:0004058">
    <property type="term" value="F:aromatic-L-amino-acid decarboxylase activity"/>
    <property type="evidence" value="ECO:0007669"/>
    <property type="project" value="UniProtKB-ARBA"/>
</dbReference>
<evidence type="ECO:0000256" key="3">
    <source>
        <dbReference type="ARBA" id="ARBA00022793"/>
    </source>
</evidence>
<organism evidence="8 9">
    <name type="scientific">Kribbella italica</name>
    <dbReference type="NCBI Taxonomy" id="1540520"/>
    <lineage>
        <taxon>Bacteria</taxon>
        <taxon>Bacillati</taxon>
        <taxon>Actinomycetota</taxon>
        <taxon>Actinomycetes</taxon>
        <taxon>Propionibacteriales</taxon>
        <taxon>Kribbellaceae</taxon>
        <taxon>Kribbella</taxon>
    </lineage>
</organism>
<keyword evidence="9" id="KW-1185">Reference proteome</keyword>
<sequence length="465" mass="48982">MQPSSLSHQLFTRAATHAATFRDSLAERPVHAAKSYPEVRAGFRRPLAEAGRPASDVIDELIAVADPGIVASAGPRYFGFVVGGALPAATAAEILAAGWDQNAWNSVLSPTSAAAEQASADWLKELLGLPPTASAGFATGAQSANTIALAAARHHVLHQAGWDVEADGLGSAPKVRLLAGEERHATIDRSLRLLGFGSRSLELVPSDSNGALDLDALRARLTGHTGPLIVCLQAGNVNTGATDPLGAACDLVHEYGGWVHVDGAFGLWAAASSTQHEQVSGVERADSWACDGHKWLNLPYDNGFVFSAHPTSHANALAYSASYLVASGEPEPGDYAIESSRRARGLAVWAGLQELGRAGVRDLVDRCCDLARSFADQLKAAGFEIGNAVVLNQVLVSFGSDAETDRVIEEVQRSGVCWMGGTTWRGRRYLRISVSNHLTTEADVAASVRAIIAAGNGTGRRHHER</sequence>
<dbReference type="Gene3D" id="3.40.640.10">
    <property type="entry name" value="Type I PLP-dependent aspartate aminotransferase-like (Major domain)"/>
    <property type="match status" value="1"/>
</dbReference>
<evidence type="ECO:0000256" key="5">
    <source>
        <dbReference type="ARBA" id="ARBA00023239"/>
    </source>
</evidence>
<comment type="similarity">
    <text evidence="2 7">Belongs to the group II decarboxylase family.</text>
</comment>
<dbReference type="SUPFAM" id="SSF53383">
    <property type="entry name" value="PLP-dependent transferases"/>
    <property type="match status" value="1"/>
</dbReference>
<comment type="caution">
    <text evidence="8">The sequence shown here is derived from an EMBL/GenBank/DDBJ whole genome shotgun (WGS) entry which is preliminary data.</text>
</comment>
<gene>
    <name evidence="8" type="ORF">HDA39_007052</name>
</gene>
<feature type="modified residue" description="N6-(pyridoxal phosphate)lysine" evidence="6">
    <location>
        <position position="294"/>
    </location>
</feature>
<dbReference type="Pfam" id="PF00282">
    <property type="entry name" value="Pyridoxal_deC"/>
    <property type="match status" value="1"/>
</dbReference>
<protein>
    <submittedName>
        <fullName evidence="8">Glutamate/tyrosine decarboxylase-like PLP-dependent enzyme</fullName>
    </submittedName>
</protein>
<evidence type="ECO:0000313" key="8">
    <source>
        <dbReference type="EMBL" id="MBB5840318.1"/>
    </source>
</evidence>
<dbReference type="InterPro" id="IPR015424">
    <property type="entry name" value="PyrdxlP-dep_Trfase"/>
</dbReference>
<evidence type="ECO:0000256" key="7">
    <source>
        <dbReference type="RuleBase" id="RU000382"/>
    </source>
</evidence>
<evidence type="ECO:0000256" key="4">
    <source>
        <dbReference type="ARBA" id="ARBA00022898"/>
    </source>
</evidence>
<keyword evidence="5 7" id="KW-0456">Lyase</keyword>
<comment type="cofactor">
    <cofactor evidence="1 6 7">
        <name>pyridoxal 5'-phosphate</name>
        <dbReference type="ChEBI" id="CHEBI:597326"/>
    </cofactor>
</comment>
<dbReference type="InterPro" id="IPR015421">
    <property type="entry name" value="PyrdxlP-dep_Trfase_major"/>
</dbReference>
<dbReference type="PANTHER" id="PTHR11999">
    <property type="entry name" value="GROUP II PYRIDOXAL-5-PHOSPHATE DECARBOXYLASE"/>
    <property type="match status" value="1"/>
</dbReference>
<dbReference type="InterPro" id="IPR010977">
    <property type="entry name" value="Aromatic_deC"/>
</dbReference>
<evidence type="ECO:0000313" key="9">
    <source>
        <dbReference type="Proteomes" id="UP000549971"/>
    </source>
</evidence>
<name>A0A7W9MYM5_9ACTN</name>
<dbReference type="GO" id="GO:0030170">
    <property type="term" value="F:pyridoxal phosphate binding"/>
    <property type="evidence" value="ECO:0007669"/>
    <property type="project" value="InterPro"/>
</dbReference>
<dbReference type="PANTHER" id="PTHR11999:SF70">
    <property type="entry name" value="MIP05841P"/>
    <property type="match status" value="1"/>
</dbReference>
<evidence type="ECO:0000256" key="2">
    <source>
        <dbReference type="ARBA" id="ARBA00009533"/>
    </source>
</evidence>
<dbReference type="AlphaFoldDB" id="A0A7W9MYM5"/>
<dbReference type="InterPro" id="IPR015422">
    <property type="entry name" value="PyrdxlP-dep_Trfase_small"/>
</dbReference>
<dbReference type="RefSeq" id="WP_184802586.1">
    <property type="nucleotide sequence ID" value="NZ_JACHMY010000001.1"/>
</dbReference>
<dbReference type="InterPro" id="IPR002129">
    <property type="entry name" value="PyrdxlP-dep_de-COase"/>
</dbReference>
<dbReference type="GO" id="GO:0019752">
    <property type="term" value="P:carboxylic acid metabolic process"/>
    <property type="evidence" value="ECO:0007669"/>
    <property type="project" value="InterPro"/>
</dbReference>
<reference evidence="8 9" key="1">
    <citation type="submission" date="2020-08" db="EMBL/GenBank/DDBJ databases">
        <title>Sequencing the genomes of 1000 actinobacteria strains.</title>
        <authorList>
            <person name="Klenk H.-P."/>
        </authorList>
    </citation>
    <scope>NUCLEOTIDE SEQUENCE [LARGE SCALE GENOMIC DNA]</scope>
    <source>
        <strain evidence="8 9">DSM 28967</strain>
    </source>
</reference>
<dbReference type="Proteomes" id="UP000549971">
    <property type="component" value="Unassembled WGS sequence"/>
</dbReference>
<dbReference type="Gene3D" id="3.90.1150.10">
    <property type="entry name" value="Aspartate Aminotransferase, domain 1"/>
    <property type="match status" value="1"/>
</dbReference>